<feature type="region of interest" description="Disordered" evidence="1">
    <location>
        <begin position="16"/>
        <end position="55"/>
    </location>
</feature>
<proteinExistence type="predicted"/>
<comment type="caution">
    <text evidence="2">The sequence shown here is derived from an EMBL/GenBank/DDBJ whole genome shotgun (WGS) entry which is preliminary data.</text>
</comment>
<organism evidence="2 3">
    <name type="scientific">Sinisalibacter aestuarii</name>
    <dbReference type="NCBI Taxonomy" id="2949426"/>
    <lineage>
        <taxon>Bacteria</taxon>
        <taxon>Pseudomonadati</taxon>
        <taxon>Pseudomonadota</taxon>
        <taxon>Alphaproteobacteria</taxon>
        <taxon>Rhodobacterales</taxon>
        <taxon>Roseobacteraceae</taxon>
        <taxon>Sinisalibacter</taxon>
    </lineage>
</organism>
<evidence type="ECO:0000256" key="1">
    <source>
        <dbReference type="SAM" id="MobiDB-lite"/>
    </source>
</evidence>
<keyword evidence="3" id="KW-1185">Reference proteome</keyword>
<accession>A0ABQ5LQ38</accession>
<protein>
    <submittedName>
        <fullName evidence="2">Uncharacterized protein</fullName>
    </submittedName>
</protein>
<evidence type="ECO:0000313" key="3">
    <source>
        <dbReference type="Proteomes" id="UP001144205"/>
    </source>
</evidence>
<dbReference type="RefSeq" id="WP_281841096.1">
    <property type="nucleotide sequence ID" value="NZ_BROH01000002.1"/>
</dbReference>
<gene>
    <name evidence="2" type="ORF">STA1M1_09910</name>
</gene>
<feature type="compositionally biased region" description="Low complexity" evidence="1">
    <location>
        <begin position="30"/>
        <end position="42"/>
    </location>
</feature>
<dbReference type="EMBL" id="BROH01000002">
    <property type="protein sequence ID" value="GKY87122.1"/>
    <property type="molecule type" value="Genomic_DNA"/>
</dbReference>
<reference evidence="2" key="1">
    <citation type="journal article" date="2023" name="Int. J. Syst. Evol. Microbiol.">
        <title>Sinisalibacter aestuarii sp. nov., isolated from estuarine sediment of the Arakawa River.</title>
        <authorList>
            <person name="Arafat S.T."/>
            <person name="Hirano S."/>
            <person name="Sato A."/>
            <person name="Takeuchi K."/>
            <person name="Yasuda T."/>
            <person name="Terahara T."/>
            <person name="Hamada M."/>
            <person name="Kobayashi T."/>
        </authorList>
    </citation>
    <scope>NUCLEOTIDE SEQUENCE</scope>
    <source>
        <strain evidence="2">B-399</strain>
    </source>
</reference>
<evidence type="ECO:0000313" key="2">
    <source>
        <dbReference type="EMBL" id="GKY87122.1"/>
    </source>
</evidence>
<name>A0ABQ5LQ38_9RHOB</name>
<sequence length="55" mass="6228">MGYSVPKKPFDLKEFLSEKASPRRSRWSYRARAAAAQKPASEPKQKKPPKAPAEQ</sequence>
<dbReference type="Proteomes" id="UP001144205">
    <property type="component" value="Unassembled WGS sequence"/>
</dbReference>